<comment type="caution">
    <text evidence="1">The sequence shown here is derived from an EMBL/GenBank/DDBJ whole genome shotgun (WGS) entry which is preliminary data.</text>
</comment>
<dbReference type="AlphaFoldDB" id="A0A3A1WX56"/>
<dbReference type="PANTHER" id="PTHR34389:SF2">
    <property type="entry name" value="L-RHAMNOSE MUTAROTASE"/>
    <property type="match status" value="1"/>
</dbReference>
<keyword evidence="2" id="KW-1185">Reference proteome</keyword>
<reference evidence="2" key="1">
    <citation type="submission" date="2018-09" db="EMBL/GenBank/DDBJ databases">
        <authorList>
            <person name="Tuo L."/>
        </authorList>
    </citation>
    <scope>NUCLEOTIDE SEQUENCE [LARGE SCALE GENOMIC DNA]</scope>
    <source>
        <strain evidence="2">M2BS4Y-1</strain>
    </source>
</reference>
<dbReference type="Gene3D" id="3.30.70.100">
    <property type="match status" value="1"/>
</dbReference>
<dbReference type="GO" id="GO:0019301">
    <property type="term" value="P:rhamnose catabolic process"/>
    <property type="evidence" value="ECO:0007669"/>
    <property type="project" value="TreeGrafter"/>
</dbReference>
<protein>
    <submittedName>
        <fullName evidence="1">L-rhamnose mutarotase</fullName>
    </submittedName>
</protein>
<dbReference type="EMBL" id="QYRN01000001">
    <property type="protein sequence ID" value="RIY03319.1"/>
    <property type="molecule type" value="Genomic_DNA"/>
</dbReference>
<dbReference type="InterPro" id="IPR008000">
    <property type="entry name" value="Rham/fucose_mutarotase"/>
</dbReference>
<dbReference type="Pfam" id="PF05336">
    <property type="entry name" value="rhaM"/>
    <property type="match status" value="1"/>
</dbReference>
<dbReference type="SUPFAM" id="SSF54909">
    <property type="entry name" value="Dimeric alpha+beta barrel"/>
    <property type="match status" value="1"/>
</dbReference>
<accession>A0A3A1WX56</accession>
<gene>
    <name evidence="1" type="ORF">D3218_00690</name>
</gene>
<dbReference type="Proteomes" id="UP000265750">
    <property type="component" value="Unassembled WGS sequence"/>
</dbReference>
<evidence type="ECO:0000313" key="1">
    <source>
        <dbReference type="EMBL" id="RIY03319.1"/>
    </source>
</evidence>
<name>A0A3A1WX56_9HYPH</name>
<organism evidence="1 2">
    <name type="scientific">Aureimonas flava</name>
    <dbReference type="NCBI Taxonomy" id="2320271"/>
    <lineage>
        <taxon>Bacteria</taxon>
        <taxon>Pseudomonadati</taxon>
        <taxon>Pseudomonadota</taxon>
        <taxon>Alphaproteobacteria</taxon>
        <taxon>Hyphomicrobiales</taxon>
        <taxon>Aurantimonadaceae</taxon>
        <taxon>Aureimonas</taxon>
    </lineage>
</organism>
<dbReference type="OrthoDB" id="9799608at2"/>
<proteinExistence type="predicted"/>
<sequence length="109" mass="12389">MATAHEETVAFRMVLRPGGAAEYRRRHDAIPAELVALLREAGVRDYSIHLDPETHHLFATLKRPSDHGMDALPAHEVMRRWWASMADIMETNPDASPAVTQLEPMFRMD</sequence>
<evidence type="ECO:0000313" key="2">
    <source>
        <dbReference type="Proteomes" id="UP000265750"/>
    </source>
</evidence>
<dbReference type="InterPro" id="IPR011008">
    <property type="entry name" value="Dimeric_a/b-barrel"/>
</dbReference>
<dbReference type="RefSeq" id="WP_119537977.1">
    <property type="nucleotide sequence ID" value="NZ_QYRN01000001.1"/>
</dbReference>
<dbReference type="GO" id="GO:0016857">
    <property type="term" value="F:racemase and epimerase activity, acting on carbohydrates and derivatives"/>
    <property type="evidence" value="ECO:0007669"/>
    <property type="project" value="InterPro"/>
</dbReference>
<dbReference type="PANTHER" id="PTHR34389">
    <property type="entry name" value="L-RHAMNOSE MUTAROTASE"/>
    <property type="match status" value="1"/>
</dbReference>